<organism evidence="2 3">
    <name type="scientific">Glossina austeni</name>
    <name type="common">Savannah tsetse fly</name>
    <dbReference type="NCBI Taxonomy" id="7395"/>
    <lineage>
        <taxon>Eukaryota</taxon>
        <taxon>Metazoa</taxon>
        <taxon>Ecdysozoa</taxon>
        <taxon>Arthropoda</taxon>
        <taxon>Hexapoda</taxon>
        <taxon>Insecta</taxon>
        <taxon>Pterygota</taxon>
        <taxon>Neoptera</taxon>
        <taxon>Endopterygota</taxon>
        <taxon>Diptera</taxon>
        <taxon>Brachycera</taxon>
        <taxon>Muscomorpha</taxon>
        <taxon>Hippoboscoidea</taxon>
        <taxon>Glossinidae</taxon>
        <taxon>Glossina</taxon>
    </lineage>
</organism>
<dbReference type="Proteomes" id="UP000078200">
    <property type="component" value="Unassembled WGS sequence"/>
</dbReference>
<name>A0A1A9V2C8_GLOAU</name>
<dbReference type="EnsemblMetazoa" id="GAUT023527-RA">
    <property type="protein sequence ID" value="GAUT023527-PA"/>
    <property type="gene ID" value="GAUT023527"/>
</dbReference>
<feature type="region of interest" description="Disordered" evidence="1">
    <location>
        <begin position="47"/>
        <end position="72"/>
    </location>
</feature>
<accession>A0A1A9V2C8</accession>
<proteinExistence type="predicted"/>
<protein>
    <submittedName>
        <fullName evidence="2">Uncharacterized protein</fullName>
    </submittedName>
</protein>
<evidence type="ECO:0000256" key="1">
    <source>
        <dbReference type="SAM" id="MobiDB-lite"/>
    </source>
</evidence>
<sequence>MNKERINQCYQGAGTRKDVYCKEQNFGAQHMCDQMAKAGSLAINTTGDSDEIKQTSNSHHSGEFEPQSLFSDAPTAPKSVVNAKINTNVNRNPVKIGVKDKTRADLLFSLLLLLLLGLAPKRSLCVRQKLESLSFGLLMLYRVVGATATTTTTTTSTTTTTTATTSNTTTSATIRMHFCAAPLARPLACTLSLTGYLRESCSKDPNE</sequence>
<evidence type="ECO:0000313" key="3">
    <source>
        <dbReference type="Proteomes" id="UP000078200"/>
    </source>
</evidence>
<reference evidence="2" key="1">
    <citation type="submission" date="2020-05" db="UniProtKB">
        <authorList>
            <consortium name="EnsemblMetazoa"/>
        </authorList>
    </citation>
    <scope>IDENTIFICATION</scope>
    <source>
        <strain evidence="2">TTRI</strain>
    </source>
</reference>
<dbReference type="AlphaFoldDB" id="A0A1A9V2C8"/>
<evidence type="ECO:0000313" key="2">
    <source>
        <dbReference type="EnsemblMetazoa" id="GAUT023527-PA"/>
    </source>
</evidence>
<dbReference type="VEuPathDB" id="VectorBase:GAUT023527"/>
<keyword evidence="3" id="KW-1185">Reference proteome</keyword>